<feature type="domain" description="RNB" evidence="1">
    <location>
        <begin position="55"/>
        <end position="397"/>
    </location>
</feature>
<dbReference type="GO" id="GO:0006402">
    <property type="term" value="P:mRNA catabolic process"/>
    <property type="evidence" value="ECO:0007669"/>
    <property type="project" value="TreeGrafter"/>
</dbReference>
<dbReference type="OrthoDB" id="372421at2759"/>
<evidence type="ECO:0000313" key="3">
    <source>
        <dbReference type="Proteomes" id="UP000770661"/>
    </source>
</evidence>
<dbReference type="AlphaFoldDB" id="A0A8J4Y4V7"/>
<dbReference type="Pfam" id="PF17877">
    <property type="entry name" value="Dis3l2_C_term"/>
    <property type="match status" value="1"/>
</dbReference>
<sequence>MSELVKDVGPCGDLAAETEALLLEQGVDTEDFPPEALTHLPSLPWTIPQQEIAGRRDLRHECIFTIDPETARDLDDAVSCTPLPGGALKVGVHIADVAFFVPEGSPLDHVASSRATSVYLPDRVIPMLPRALCEGVCSLLPGTDRLAFTVEWEVSAESLVTKEWFGRSVIRSCAKLTYQQAQDVIEGGGLGEEVSAPHTGEAVAEVVRRLHGLAVVLRRRRYEGGALHLYQPKLCFEMDWGSGQPMGLAEAQGAQDSHHLIEELMLMANMAAAHRTSLAFPSMCVLRRHPPPLAGPMEGVVKALAAVGVPLDASSAGTLQASLAGHQGAVALACAALCSKPMQNARYFVPGGGVGVGGEGEAWHYGLNVPCYTHFTSPIRRFPDVLVHRLLAATLDPPCPAPSIAPAPLSRVCDHCNERKRAAKTVQEGAGELFLGLLVRKLGEMPQPGVVVQILDRSFDALLLHLGLVRRVYTDNLPLQHLHYAKGPLHPTLTLLWRGEGGRPPCTQRLTPLSHVEVTLRPYSNNNTSLRFNAILQRPA</sequence>
<dbReference type="SMART" id="SM00955">
    <property type="entry name" value="RNB"/>
    <property type="match status" value="1"/>
</dbReference>
<keyword evidence="2" id="KW-0269">Exonuclease</keyword>
<dbReference type="PROSITE" id="PS01175">
    <property type="entry name" value="RIBONUCLEASE_II"/>
    <property type="match status" value="1"/>
</dbReference>
<dbReference type="EMBL" id="JACEEZ010018552">
    <property type="protein sequence ID" value="KAG0716786.1"/>
    <property type="molecule type" value="Genomic_DNA"/>
</dbReference>
<dbReference type="GO" id="GO:0000175">
    <property type="term" value="F:3'-5'-RNA exonuclease activity"/>
    <property type="evidence" value="ECO:0007669"/>
    <property type="project" value="TreeGrafter"/>
</dbReference>
<dbReference type="GO" id="GO:0003723">
    <property type="term" value="F:RNA binding"/>
    <property type="evidence" value="ECO:0007669"/>
    <property type="project" value="InterPro"/>
</dbReference>
<comment type="caution">
    <text evidence="2">The sequence shown here is derived from an EMBL/GenBank/DDBJ whole genome shotgun (WGS) entry which is preliminary data.</text>
</comment>
<dbReference type="InterPro" id="IPR050180">
    <property type="entry name" value="RNR_Ribonuclease"/>
</dbReference>
<proteinExistence type="predicted"/>
<dbReference type="Pfam" id="PF00773">
    <property type="entry name" value="RNB"/>
    <property type="match status" value="1"/>
</dbReference>
<reference evidence="2" key="1">
    <citation type="submission" date="2020-07" db="EMBL/GenBank/DDBJ databases">
        <title>The High-quality genome of the commercially important snow crab, Chionoecetes opilio.</title>
        <authorList>
            <person name="Jeong J.-H."/>
            <person name="Ryu S."/>
        </authorList>
    </citation>
    <scope>NUCLEOTIDE SEQUENCE</scope>
    <source>
        <strain evidence="2">MADBK_172401_WGS</strain>
        <tissue evidence="2">Digestive gland</tissue>
    </source>
</reference>
<dbReference type="Gene3D" id="2.40.50.140">
    <property type="entry name" value="Nucleic acid-binding proteins"/>
    <property type="match status" value="1"/>
</dbReference>
<keyword evidence="2" id="KW-0540">Nuclease</keyword>
<dbReference type="InterPro" id="IPR001900">
    <property type="entry name" value="RNase_II/R"/>
</dbReference>
<dbReference type="GO" id="GO:0000932">
    <property type="term" value="C:P-body"/>
    <property type="evidence" value="ECO:0007669"/>
    <property type="project" value="TreeGrafter"/>
</dbReference>
<dbReference type="PANTHER" id="PTHR23355:SF9">
    <property type="entry name" value="DIS3-LIKE EXONUCLEASE 2"/>
    <property type="match status" value="1"/>
</dbReference>
<dbReference type="InterPro" id="IPR041093">
    <property type="entry name" value="Dis3l2-like_C"/>
</dbReference>
<evidence type="ECO:0000259" key="1">
    <source>
        <dbReference type="SMART" id="SM00955"/>
    </source>
</evidence>
<organism evidence="2 3">
    <name type="scientific">Chionoecetes opilio</name>
    <name type="common">Atlantic snow crab</name>
    <name type="synonym">Cancer opilio</name>
    <dbReference type="NCBI Taxonomy" id="41210"/>
    <lineage>
        <taxon>Eukaryota</taxon>
        <taxon>Metazoa</taxon>
        <taxon>Ecdysozoa</taxon>
        <taxon>Arthropoda</taxon>
        <taxon>Crustacea</taxon>
        <taxon>Multicrustacea</taxon>
        <taxon>Malacostraca</taxon>
        <taxon>Eumalacostraca</taxon>
        <taxon>Eucarida</taxon>
        <taxon>Decapoda</taxon>
        <taxon>Pleocyemata</taxon>
        <taxon>Brachyura</taxon>
        <taxon>Eubrachyura</taxon>
        <taxon>Majoidea</taxon>
        <taxon>Majidae</taxon>
        <taxon>Chionoecetes</taxon>
    </lineage>
</organism>
<dbReference type="Proteomes" id="UP000770661">
    <property type="component" value="Unassembled WGS sequence"/>
</dbReference>
<keyword evidence="2" id="KW-0378">Hydrolase</keyword>
<dbReference type="InterPro" id="IPR012340">
    <property type="entry name" value="NA-bd_OB-fold"/>
</dbReference>
<dbReference type="GO" id="GO:0010587">
    <property type="term" value="P:miRNA catabolic process"/>
    <property type="evidence" value="ECO:0007669"/>
    <property type="project" value="TreeGrafter"/>
</dbReference>
<evidence type="ECO:0000313" key="2">
    <source>
        <dbReference type="EMBL" id="KAG0716786.1"/>
    </source>
</evidence>
<protein>
    <submittedName>
        <fullName evidence="2">DIS3-like exonuclease 2</fullName>
    </submittedName>
</protein>
<dbReference type="SUPFAM" id="SSF50249">
    <property type="entry name" value="Nucleic acid-binding proteins"/>
    <property type="match status" value="1"/>
</dbReference>
<dbReference type="PANTHER" id="PTHR23355">
    <property type="entry name" value="RIBONUCLEASE"/>
    <property type="match status" value="1"/>
</dbReference>
<accession>A0A8J4Y4V7</accession>
<gene>
    <name evidence="2" type="primary">dis3l2</name>
    <name evidence="2" type="ORF">GWK47_008849</name>
</gene>
<dbReference type="InterPro" id="IPR022966">
    <property type="entry name" value="RNase_II/R_CS"/>
</dbReference>
<name>A0A8J4Y4V7_CHIOP</name>
<keyword evidence="3" id="KW-1185">Reference proteome</keyword>